<evidence type="ECO:0000313" key="2">
    <source>
        <dbReference type="Proteomes" id="UP000556436"/>
    </source>
</evidence>
<dbReference type="Proteomes" id="UP000556436">
    <property type="component" value="Unassembled WGS sequence"/>
</dbReference>
<comment type="caution">
    <text evidence="1">The sequence shown here is derived from an EMBL/GenBank/DDBJ whole genome shotgun (WGS) entry which is preliminary data.</text>
</comment>
<dbReference type="AlphaFoldDB" id="A0A7W7LCW9"/>
<proteinExistence type="predicted"/>
<keyword evidence="2" id="KW-1185">Reference proteome</keyword>
<reference evidence="1 2" key="1">
    <citation type="submission" date="2020-08" db="EMBL/GenBank/DDBJ databases">
        <title>Genomic Encyclopedia of Type Strains, Phase III (KMG-III): the genomes of soil and plant-associated and newly described type strains.</title>
        <authorList>
            <person name="Whitman W."/>
        </authorList>
    </citation>
    <scope>NUCLEOTIDE SEQUENCE [LARGE SCALE GENOMIC DNA]</scope>
    <source>
        <strain evidence="1 2">CECT 3265</strain>
    </source>
</reference>
<name>A0A7W7LCW9_STRNE</name>
<organism evidence="1 2">
    <name type="scientific">Streptomyces netropsis</name>
    <name type="common">Streptoverticillium netropsis</name>
    <dbReference type="NCBI Taxonomy" id="55404"/>
    <lineage>
        <taxon>Bacteria</taxon>
        <taxon>Bacillati</taxon>
        <taxon>Actinomycetota</taxon>
        <taxon>Actinomycetes</taxon>
        <taxon>Kitasatosporales</taxon>
        <taxon>Streptomycetaceae</taxon>
        <taxon>Streptomyces</taxon>
    </lineage>
</organism>
<accession>A0A7W7LCW9</accession>
<dbReference type="EMBL" id="JACHJG010000008">
    <property type="protein sequence ID" value="MBB4887889.1"/>
    <property type="molecule type" value="Genomic_DNA"/>
</dbReference>
<sequence length="33" mass="3380">MGDAERGVVDAIAFQAEVAKDLPALHAGEDVPS</sequence>
<protein>
    <submittedName>
        <fullName evidence="1">Uncharacterized protein</fullName>
    </submittedName>
</protein>
<gene>
    <name evidence="1" type="ORF">FHS38_003957</name>
</gene>
<evidence type="ECO:0000313" key="1">
    <source>
        <dbReference type="EMBL" id="MBB4887889.1"/>
    </source>
</evidence>